<reference evidence="13 14" key="1">
    <citation type="submission" date="2024-01" db="EMBL/GenBank/DDBJ databases">
        <authorList>
            <person name="Allen C."/>
            <person name="Tagirdzhanova G."/>
        </authorList>
    </citation>
    <scope>NUCLEOTIDE SEQUENCE [LARGE SCALE GENOMIC DNA]</scope>
    <source>
        <strain evidence="13 14">CBS 573.63</strain>
    </source>
</reference>
<keyword evidence="7" id="KW-0496">Mitochondrion</keyword>
<feature type="compositionally biased region" description="Low complexity" evidence="10">
    <location>
        <begin position="118"/>
        <end position="157"/>
    </location>
</feature>
<dbReference type="PANTHER" id="PTHR12428">
    <property type="entry name" value="OXA1"/>
    <property type="match status" value="1"/>
</dbReference>
<feature type="domain" description="Membrane insertase YidC/Oxa/ALB C-terminal" evidence="12">
    <location>
        <begin position="215"/>
        <end position="411"/>
    </location>
</feature>
<name>A0ABP0DKN4_9PEZI</name>
<organism evidence="13 14">
    <name type="scientific">Sporothrix epigloea</name>
    <dbReference type="NCBI Taxonomy" id="1892477"/>
    <lineage>
        <taxon>Eukaryota</taxon>
        <taxon>Fungi</taxon>
        <taxon>Dikarya</taxon>
        <taxon>Ascomycota</taxon>
        <taxon>Pezizomycotina</taxon>
        <taxon>Sordariomycetes</taxon>
        <taxon>Sordariomycetidae</taxon>
        <taxon>Ophiostomatales</taxon>
        <taxon>Ophiostomataceae</taxon>
        <taxon>Sporothrix</taxon>
    </lineage>
</organism>
<keyword evidence="3 9" id="KW-0812">Transmembrane</keyword>
<feature type="transmembrane region" description="Helical" evidence="11">
    <location>
        <begin position="292"/>
        <end position="310"/>
    </location>
</feature>
<comment type="similarity">
    <text evidence="2 9">Belongs to the OXA1/ALB3/YidC family.</text>
</comment>
<evidence type="ECO:0000256" key="6">
    <source>
        <dbReference type="ARBA" id="ARBA00022989"/>
    </source>
</evidence>
<evidence type="ECO:0000256" key="9">
    <source>
        <dbReference type="RuleBase" id="RU003945"/>
    </source>
</evidence>
<evidence type="ECO:0000256" key="2">
    <source>
        <dbReference type="ARBA" id="ARBA00009877"/>
    </source>
</evidence>
<evidence type="ECO:0000313" key="13">
    <source>
        <dbReference type="EMBL" id="CAK7268805.1"/>
    </source>
</evidence>
<dbReference type="Pfam" id="PF02096">
    <property type="entry name" value="60KD_IMP"/>
    <property type="match status" value="1"/>
</dbReference>
<feature type="region of interest" description="Disordered" evidence="10">
    <location>
        <begin position="437"/>
        <end position="493"/>
    </location>
</feature>
<evidence type="ECO:0000256" key="7">
    <source>
        <dbReference type="ARBA" id="ARBA00023128"/>
    </source>
</evidence>
<evidence type="ECO:0000256" key="8">
    <source>
        <dbReference type="ARBA" id="ARBA00023136"/>
    </source>
</evidence>
<evidence type="ECO:0000259" key="12">
    <source>
        <dbReference type="Pfam" id="PF02096"/>
    </source>
</evidence>
<comment type="subcellular location">
    <subcellularLocation>
        <location evidence="9">Membrane</location>
        <topology evidence="9">Multi-pass membrane protein</topology>
    </subcellularLocation>
    <subcellularLocation>
        <location evidence="1">Mitochondrion inner membrane</location>
        <topology evidence="1">Multi-pass membrane protein</topology>
    </subcellularLocation>
</comment>
<dbReference type="EMBL" id="CAWUOM010000050">
    <property type="protein sequence ID" value="CAK7268805.1"/>
    <property type="molecule type" value="Genomic_DNA"/>
</dbReference>
<sequence>MLSRGLVPPGQALRLRHVATSPCPNARSFGTAQRSRSRAHITAAGLSISRLSGRRIASPTAPSSCLSMATPLRMPPSSAAAFSLWPFSSSGGASKGFSETHIQPQTVAPPPSELVPDTTTAPIEPPLTTAAPAPLDSLSASTASSSPSAPSAFSALPDPQDSQALSDLIDGSALLDMPSDQIGYLHALGLDFGWGPTSMCQWLLEHVHAYTGLPWWASVVGAAFIFRAAIFWPSLSAAEHSAKLQVLRKNPRYAAAMAEMSAMALKGGTAGQAKAMEARLTMKRMQEAMNVSTWKMFVPMINVPFGYGMFRLLRSMAALPVPGLETGGILWFTDLTVPDPYFILPITSAGIMYLIFRSNMKYMAPEQQQTMKYVQMAITPISIFVTVKMSAGLTFFFAASSVFQLIQTWLWHQPWLRQFKGLPPMHEMLQGTALNNVPGGGPPTARPVSFRIDPESSWKAPRTTSTGVPEETADDPAKAAAAASTKNLTAPPSAMEVAKKGWDKMMGNAKDKQSASKDKETLRKANDYEKRRAMEDETQLYKRREAERQYRAMKRSMAEKKDSPPNKYL</sequence>
<evidence type="ECO:0000256" key="5">
    <source>
        <dbReference type="ARBA" id="ARBA00022946"/>
    </source>
</evidence>
<gene>
    <name evidence="13" type="ORF">SEPCBS57363_003278</name>
</gene>
<evidence type="ECO:0000256" key="3">
    <source>
        <dbReference type="ARBA" id="ARBA00022692"/>
    </source>
</evidence>
<keyword evidence="8 11" id="KW-0472">Membrane</keyword>
<feature type="transmembrane region" description="Helical" evidence="11">
    <location>
        <begin position="340"/>
        <end position="356"/>
    </location>
</feature>
<comment type="caution">
    <text evidence="13">The sequence shown here is derived from an EMBL/GenBank/DDBJ whole genome shotgun (WGS) entry which is preliminary data.</text>
</comment>
<feature type="region of interest" description="Disordered" evidence="10">
    <location>
        <begin position="95"/>
        <end position="157"/>
    </location>
</feature>
<keyword evidence="4" id="KW-0999">Mitochondrion inner membrane</keyword>
<evidence type="ECO:0000256" key="10">
    <source>
        <dbReference type="SAM" id="MobiDB-lite"/>
    </source>
</evidence>
<feature type="transmembrane region" description="Helical" evidence="11">
    <location>
        <begin position="213"/>
        <end position="235"/>
    </location>
</feature>
<evidence type="ECO:0000256" key="4">
    <source>
        <dbReference type="ARBA" id="ARBA00022792"/>
    </source>
</evidence>
<dbReference type="PANTHER" id="PTHR12428:SF66">
    <property type="entry name" value="MITOCHONDRIAL INNER MEMBRANE PROTEIN OXA1L"/>
    <property type="match status" value="1"/>
</dbReference>
<evidence type="ECO:0000256" key="11">
    <source>
        <dbReference type="SAM" id="Phobius"/>
    </source>
</evidence>
<dbReference type="CDD" id="cd20069">
    <property type="entry name" value="5TM_Oxa1-like"/>
    <property type="match status" value="1"/>
</dbReference>
<feature type="region of interest" description="Disordered" evidence="10">
    <location>
        <begin position="507"/>
        <end position="569"/>
    </location>
</feature>
<keyword evidence="14" id="KW-1185">Reference proteome</keyword>
<keyword evidence="6 11" id="KW-1133">Transmembrane helix</keyword>
<keyword evidence="5" id="KW-0809">Transit peptide</keyword>
<evidence type="ECO:0000256" key="1">
    <source>
        <dbReference type="ARBA" id="ARBA00004448"/>
    </source>
</evidence>
<dbReference type="InterPro" id="IPR028055">
    <property type="entry name" value="YidC/Oxa/ALB_C"/>
</dbReference>
<proteinExistence type="inferred from homology"/>
<dbReference type="Proteomes" id="UP001642501">
    <property type="component" value="Unassembled WGS sequence"/>
</dbReference>
<evidence type="ECO:0000313" key="14">
    <source>
        <dbReference type="Proteomes" id="UP001642501"/>
    </source>
</evidence>
<accession>A0ABP0DKN4</accession>
<feature type="transmembrane region" description="Helical" evidence="11">
    <location>
        <begin position="377"/>
        <end position="398"/>
    </location>
</feature>
<dbReference type="InterPro" id="IPR001708">
    <property type="entry name" value="YidC/ALB3/OXA1/COX18"/>
</dbReference>
<protein>
    <recommendedName>
        <fullName evidence="12">Membrane insertase YidC/Oxa/ALB C-terminal domain-containing protein</fullName>
    </recommendedName>
</protein>